<keyword evidence="7" id="KW-0325">Glycoprotein</keyword>
<dbReference type="Proteomes" id="UP000693946">
    <property type="component" value="Linkage Group LG7"/>
</dbReference>
<keyword evidence="6" id="KW-1015">Disulfide bond</keyword>
<dbReference type="GO" id="GO:0005576">
    <property type="term" value="C:extracellular region"/>
    <property type="evidence" value="ECO:0007669"/>
    <property type="project" value="UniProtKB-SubCell"/>
</dbReference>
<reference evidence="14 15" key="1">
    <citation type="journal article" date="2021" name="Sci. Rep.">
        <title>Chromosome anchoring in Senegalese sole (Solea senegalensis) reveals sex-associated markers and genome rearrangements in flatfish.</title>
        <authorList>
            <person name="Guerrero-Cozar I."/>
            <person name="Gomez-Garrido J."/>
            <person name="Berbel C."/>
            <person name="Martinez-Blanch J.F."/>
            <person name="Alioto T."/>
            <person name="Claros M.G."/>
            <person name="Gagnaire P.A."/>
            <person name="Manchado M."/>
        </authorList>
    </citation>
    <scope>NUCLEOTIDE SEQUENCE [LARGE SCALE GENOMIC DNA]</scope>
    <source>
        <strain evidence="14">Sse05_10M</strain>
    </source>
</reference>
<dbReference type="InterPro" id="IPR000742">
    <property type="entry name" value="EGF"/>
</dbReference>
<dbReference type="Pfam" id="PF00084">
    <property type="entry name" value="Sushi"/>
    <property type="match status" value="1"/>
</dbReference>
<evidence type="ECO:0000313" key="14">
    <source>
        <dbReference type="EMBL" id="KAG7483184.1"/>
    </source>
</evidence>
<organism evidence="14 15">
    <name type="scientific">Solea senegalensis</name>
    <name type="common">Senegalese sole</name>
    <dbReference type="NCBI Taxonomy" id="28829"/>
    <lineage>
        <taxon>Eukaryota</taxon>
        <taxon>Metazoa</taxon>
        <taxon>Chordata</taxon>
        <taxon>Craniata</taxon>
        <taxon>Vertebrata</taxon>
        <taxon>Euteleostomi</taxon>
        <taxon>Actinopterygii</taxon>
        <taxon>Neopterygii</taxon>
        <taxon>Teleostei</taxon>
        <taxon>Neoteleostei</taxon>
        <taxon>Acanthomorphata</taxon>
        <taxon>Carangaria</taxon>
        <taxon>Pleuronectiformes</taxon>
        <taxon>Pleuronectoidei</taxon>
        <taxon>Soleidae</taxon>
        <taxon>Solea</taxon>
    </lineage>
</organism>
<sequence>MGLLAALVLLLCICAPGCSGLRHLENGRTFFRYGGLLVIFRCRPGYKLHGYRTNSCVSGHWARDPAVCVGSGCSDPGPLTHGTSSVNKDGSWSVFSCNSGFRLRGASMLYCKGQTWNSTKPVCKEFDMMHSLTGSGVTVHKADIPQNLPSAAALKTQQQSHYVTETNSASKKANLKLSLLSTSPERNQVANPKIQPTHLQFPGLGSRDEAQTSHRAQLQEASEAQGWETGTGREGADEKSNNVTSHQQQTTVSATRLLVSGPERPISSPPAPTLVSNTEEEKMPPSGTRFGQSVTVQEYTTLHAEPTQQVVTDFQASQPDTSAPSLYSFSTISSPTSSPAAPTRFTPSFTASTPSSPNSTTWSGVRTLPPNTSTTRRAKPHQAEHHALHMNTASTPSQMFFQRLGRRPVCPYPPVPTHGTFHFRNVVNPGPRAYRHFIQYACPPTQASEKPKNSHIRYNKLEPELTPCSVNNGGCSQLCSHSQHYDPSSNQTKTRTWCHCRPGFTLLDDGQTCRDVDECVEQRQHRCQHRCINTFGSFVCSCDGGYRPNHDHTSCTDIDECAVHQATGPCMDQCHNSPGSYRCSCTSGHVLAEDGHSCVPECPRGYRKQVTTPDNSTAQALQEQCEDINECLEERCEWQCVNLPGSFRCVCPRGHTRHGDGHQCKDINECTRKNGGCSHWCVNQKGGYRCACPSSHRLSPYSWKKCLPRTTAHTAG</sequence>
<dbReference type="Pfam" id="PF07645">
    <property type="entry name" value="EGF_CA"/>
    <property type="match status" value="2"/>
</dbReference>
<keyword evidence="5" id="KW-0677">Repeat</keyword>
<dbReference type="InterPro" id="IPR026823">
    <property type="entry name" value="cEGF"/>
</dbReference>
<dbReference type="PROSITE" id="PS00010">
    <property type="entry name" value="ASX_HYDROXYL"/>
    <property type="match status" value="2"/>
</dbReference>
<dbReference type="InterPro" id="IPR000152">
    <property type="entry name" value="EGF-type_Asp/Asn_hydroxyl_site"/>
</dbReference>
<name>A0AAV6Q7Z3_SOLSE</name>
<dbReference type="PROSITE" id="PS01187">
    <property type="entry name" value="EGF_CA"/>
    <property type="match status" value="2"/>
</dbReference>
<keyword evidence="4 11" id="KW-0732">Signal</keyword>
<keyword evidence="2" id="KW-0964">Secreted</keyword>
<feature type="region of interest" description="Disordered" evidence="10">
    <location>
        <begin position="315"/>
        <end position="391"/>
    </location>
</feature>
<evidence type="ECO:0000256" key="6">
    <source>
        <dbReference type="ARBA" id="ARBA00023157"/>
    </source>
</evidence>
<dbReference type="AlphaFoldDB" id="A0AAV6Q7Z3"/>
<dbReference type="CDD" id="cd00054">
    <property type="entry name" value="EGF_CA"/>
    <property type="match status" value="4"/>
</dbReference>
<keyword evidence="9" id="KW-0768">Sushi</keyword>
<dbReference type="SMART" id="SM00181">
    <property type="entry name" value="EGF"/>
    <property type="match status" value="5"/>
</dbReference>
<keyword evidence="15" id="KW-1185">Reference proteome</keyword>
<evidence type="ECO:0000256" key="5">
    <source>
        <dbReference type="ARBA" id="ARBA00022737"/>
    </source>
</evidence>
<evidence type="ECO:0000313" key="15">
    <source>
        <dbReference type="Proteomes" id="UP000693946"/>
    </source>
</evidence>
<dbReference type="CDD" id="cd00033">
    <property type="entry name" value="CCP"/>
    <property type="match status" value="2"/>
</dbReference>
<dbReference type="PROSITE" id="PS50923">
    <property type="entry name" value="SUSHI"/>
    <property type="match status" value="2"/>
</dbReference>
<dbReference type="FunFam" id="2.10.25.10:FF:000005">
    <property type="entry name" value="Fibrillin 2"/>
    <property type="match status" value="2"/>
</dbReference>
<dbReference type="PANTHER" id="PTHR47333:SF4">
    <property type="entry name" value="EGF-LIKE DOMAIN-CONTAINING PROTEIN"/>
    <property type="match status" value="1"/>
</dbReference>
<evidence type="ECO:0000256" key="7">
    <source>
        <dbReference type="ARBA" id="ARBA00023180"/>
    </source>
</evidence>
<evidence type="ECO:0000259" key="12">
    <source>
        <dbReference type="PROSITE" id="PS50026"/>
    </source>
</evidence>
<dbReference type="Pfam" id="PF12662">
    <property type="entry name" value="cEGF"/>
    <property type="match status" value="1"/>
</dbReference>
<feature type="domain" description="EGF-like" evidence="12">
    <location>
        <begin position="515"/>
        <end position="552"/>
    </location>
</feature>
<protein>
    <submittedName>
        <fullName evidence="14">Fibulin-2-like isoform X2</fullName>
    </submittedName>
</protein>
<accession>A0AAV6Q7Z3</accession>
<dbReference type="EMBL" id="JAGKHQ010000019">
    <property type="protein sequence ID" value="KAG7483184.1"/>
    <property type="molecule type" value="Genomic_DNA"/>
</dbReference>
<evidence type="ECO:0000256" key="10">
    <source>
        <dbReference type="SAM" id="MobiDB-lite"/>
    </source>
</evidence>
<evidence type="ECO:0000256" key="11">
    <source>
        <dbReference type="SAM" id="SignalP"/>
    </source>
</evidence>
<evidence type="ECO:0000256" key="8">
    <source>
        <dbReference type="PROSITE-ProRule" id="PRU00076"/>
    </source>
</evidence>
<dbReference type="SMART" id="SM00179">
    <property type="entry name" value="EGF_CA"/>
    <property type="match status" value="4"/>
</dbReference>
<gene>
    <name evidence="14" type="ORF">JOB18_042067</name>
</gene>
<evidence type="ECO:0000256" key="1">
    <source>
        <dbReference type="ARBA" id="ARBA00004613"/>
    </source>
</evidence>
<dbReference type="PROSITE" id="PS50026">
    <property type="entry name" value="EGF_3"/>
    <property type="match status" value="1"/>
</dbReference>
<feature type="domain" description="Sushi" evidence="13">
    <location>
        <begin position="71"/>
        <end position="125"/>
    </location>
</feature>
<dbReference type="InterPro" id="IPR018097">
    <property type="entry name" value="EGF_Ca-bd_CS"/>
</dbReference>
<keyword evidence="3 8" id="KW-0245">EGF-like domain</keyword>
<feature type="compositionally biased region" description="Polar residues" evidence="10">
    <location>
        <begin position="213"/>
        <end position="222"/>
    </location>
</feature>
<feature type="compositionally biased region" description="Polar residues" evidence="10">
    <location>
        <begin position="241"/>
        <end position="254"/>
    </location>
</feature>
<dbReference type="GO" id="GO:0005509">
    <property type="term" value="F:calcium ion binding"/>
    <property type="evidence" value="ECO:0007669"/>
    <property type="project" value="InterPro"/>
</dbReference>
<dbReference type="InterPro" id="IPR000436">
    <property type="entry name" value="Sushi_SCR_CCP_dom"/>
</dbReference>
<proteinExistence type="predicted"/>
<evidence type="ECO:0000256" key="2">
    <source>
        <dbReference type="ARBA" id="ARBA00022525"/>
    </source>
</evidence>
<dbReference type="InterPro" id="IPR052080">
    <property type="entry name" value="vWF_C/EGF_Fibrillin"/>
</dbReference>
<feature type="domain" description="Sushi" evidence="13">
    <location>
        <begin position="16"/>
        <end position="70"/>
    </location>
</feature>
<feature type="compositionally biased region" description="Polar residues" evidence="10">
    <location>
        <begin position="315"/>
        <end position="327"/>
    </location>
</feature>
<evidence type="ECO:0000259" key="13">
    <source>
        <dbReference type="PROSITE" id="PS50923"/>
    </source>
</evidence>
<evidence type="ECO:0000256" key="3">
    <source>
        <dbReference type="ARBA" id="ARBA00022536"/>
    </source>
</evidence>
<feature type="region of interest" description="Disordered" evidence="10">
    <location>
        <begin position="185"/>
        <end position="289"/>
    </location>
</feature>
<dbReference type="SMART" id="SM00032">
    <property type="entry name" value="CCP"/>
    <property type="match status" value="3"/>
</dbReference>
<dbReference type="InterPro" id="IPR001881">
    <property type="entry name" value="EGF-like_Ca-bd_dom"/>
</dbReference>
<comment type="caution">
    <text evidence="14">The sequence shown here is derived from an EMBL/GenBank/DDBJ whole genome shotgun (WGS) entry which is preliminary data.</text>
</comment>
<comment type="caution">
    <text evidence="8">Lacks conserved residue(s) required for the propagation of feature annotation.</text>
</comment>
<dbReference type="InterPro" id="IPR049883">
    <property type="entry name" value="NOTCH1_EGF-like"/>
</dbReference>
<feature type="signal peptide" evidence="11">
    <location>
        <begin position="1"/>
        <end position="20"/>
    </location>
</feature>
<evidence type="ECO:0000256" key="9">
    <source>
        <dbReference type="PROSITE-ProRule" id="PRU00302"/>
    </source>
</evidence>
<feature type="chain" id="PRO_5043764654" evidence="11">
    <location>
        <begin position="21"/>
        <end position="716"/>
    </location>
</feature>
<comment type="subcellular location">
    <subcellularLocation>
        <location evidence="1">Secreted</location>
    </subcellularLocation>
</comment>
<dbReference type="PANTHER" id="PTHR47333">
    <property type="entry name" value="VON WILLEBRAND FACTOR C AND EGF DOMAIN-CONTAINING PROTEIN"/>
    <property type="match status" value="1"/>
</dbReference>
<feature type="compositionally biased region" description="Low complexity" evidence="10">
    <location>
        <begin position="328"/>
        <end position="363"/>
    </location>
</feature>
<evidence type="ECO:0000256" key="4">
    <source>
        <dbReference type="ARBA" id="ARBA00022729"/>
    </source>
</evidence>